<evidence type="ECO:0000259" key="2">
    <source>
        <dbReference type="PROSITE" id="PS50994"/>
    </source>
</evidence>
<gene>
    <name evidence="3" type="ORF">CA267_010380</name>
</gene>
<dbReference type="GO" id="GO:0003676">
    <property type="term" value="F:nucleic acid binding"/>
    <property type="evidence" value="ECO:0007669"/>
    <property type="project" value="InterPro"/>
</dbReference>
<accession>A0A6M4MG23</accession>
<dbReference type="KEGG" id="apel:CA267_010380"/>
<feature type="compositionally biased region" description="Basic and acidic residues" evidence="1">
    <location>
        <begin position="288"/>
        <end position="297"/>
    </location>
</feature>
<dbReference type="InterPro" id="IPR001584">
    <property type="entry name" value="Integrase_cat-core"/>
</dbReference>
<evidence type="ECO:0000313" key="3">
    <source>
        <dbReference type="EMBL" id="QJR81156.1"/>
    </source>
</evidence>
<dbReference type="SUPFAM" id="SSF53098">
    <property type="entry name" value="Ribonuclease H-like"/>
    <property type="match status" value="1"/>
</dbReference>
<dbReference type="OrthoDB" id="501284at2"/>
<dbReference type="AlphaFoldDB" id="A0A6M4MG23"/>
<sequence>MLPSTIVSAPLLEVNRVVVREDDSHAFTLGDKTLVEDMLLVQVDVGLDEAFAINIESTPKMPIRLPYQALLHAINGGGLDVVDMAWDDKVMRVFDQLTHSEQARAQSRYALIAPLIDDLEAVIRNSHGDGAFQRVIAASGRSKQYVYDCFCGYLFYGQRRTALALPIGKNIFHKAKTSRDIRVKQGRPNQFVARGKILDEYDFKAFAWALKKYQSRNGPSLERVFLDMLGKFYFASRTRTATALTTGSSRFHVELKPRTERPTIAQFTYWVKKQCGGNLPKRDRRRRNPIEHSKDLAGRAGDAFGTDDGFGKTFELDETPFDEEAVSQFDETRQTKIGKPTLYFVVDRFSRYITGLYITTEAPSFKTVRQAVFNAAINKDKFLEEYGFEPGEVKWEFHGIPTTLFVDNAEFRNRKSEAAVSDLAMKVQFARRGRGDDKPHVEQLFRVFSLWFKGLSKGQQSKSLADIAAQLARKHASLNLTELYIIAIIYINYHNNHRRLKDYQYCKEMLMDDVAPIPAKLCEWGQRYRPGHTLKYDERDLYRALLPVALVSVHQRGIYFADVGLWYNCEYVLESGLQDKLVSRNRVVKLRARYNENLVDVIFLETDNGLKPATLDVRCQAFQGLSCYEATLQRKSMARNDELAKDDEIEFALGVSQAMQRILKNAQKEKQPGVMPSTATLKDNRKLEAILNRYADINKFLAAVQLDHVQIEPNALPEKPDGKNIYDEFEEDDDA</sequence>
<name>A0A6M4MG23_9ALTE</name>
<dbReference type="Proteomes" id="UP000219285">
    <property type="component" value="Chromosome"/>
</dbReference>
<keyword evidence="4" id="KW-1185">Reference proteome</keyword>
<dbReference type="GO" id="GO:0015074">
    <property type="term" value="P:DNA integration"/>
    <property type="evidence" value="ECO:0007669"/>
    <property type="project" value="InterPro"/>
</dbReference>
<reference evidence="3 4" key="2">
    <citation type="submission" date="2020-04" db="EMBL/GenBank/DDBJ databases">
        <title>Complete genome sequence of Alteromonas pelagimontana 5.12T.</title>
        <authorList>
            <person name="Sinha R.K."/>
            <person name="Krishnan K.P."/>
            <person name="Kurian J.P."/>
        </authorList>
    </citation>
    <scope>NUCLEOTIDE SEQUENCE [LARGE SCALE GENOMIC DNA]</scope>
    <source>
        <strain evidence="3 4">5.12</strain>
    </source>
</reference>
<feature type="region of interest" description="Disordered" evidence="1">
    <location>
        <begin position="713"/>
        <end position="735"/>
    </location>
</feature>
<evidence type="ECO:0000313" key="4">
    <source>
        <dbReference type="Proteomes" id="UP000219285"/>
    </source>
</evidence>
<dbReference type="InterPro" id="IPR036397">
    <property type="entry name" value="RNaseH_sf"/>
</dbReference>
<protein>
    <submittedName>
        <fullName evidence="3">Transposase family protein</fullName>
    </submittedName>
</protein>
<reference evidence="4" key="1">
    <citation type="submission" date="2014-12" db="EMBL/GenBank/DDBJ databases">
        <title>Complete genome sequence of a multi-drug resistant Klebsiella pneumoniae.</title>
        <authorList>
            <person name="Hua X."/>
            <person name="Chen Q."/>
            <person name="Li X."/>
            <person name="Feng Y."/>
            <person name="Ruan Z."/>
            <person name="Yu Y."/>
        </authorList>
    </citation>
    <scope>NUCLEOTIDE SEQUENCE [LARGE SCALE GENOMIC DNA]</scope>
    <source>
        <strain evidence="4">5.12</strain>
    </source>
</reference>
<dbReference type="InterPro" id="IPR012337">
    <property type="entry name" value="RNaseH-like_sf"/>
</dbReference>
<dbReference type="PROSITE" id="PS50994">
    <property type="entry name" value="INTEGRASE"/>
    <property type="match status" value="1"/>
</dbReference>
<dbReference type="EMBL" id="CP052766">
    <property type="protein sequence ID" value="QJR81156.1"/>
    <property type="molecule type" value="Genomic_DNA"/>
</dbReference>
<dbReference type="RefSeq" id="WP_075607550.1">
    <property type="nucleotide sequence ID" value="NZ_CP052766.1"/>
</dbReference>
<feature type="domain" description="Integrase catalytic" evidence="2">
    <location>
        <begin position="316"/>
        <end position="479"/>
    </location>
</feature>
<feature type="region of interest" description="Disordered" evidence="1">
    <location>
        <begin position="278"/>
        <end position="304"/>
    </location>
</feature>
<evidence type="ECO:0000256" key="1">
    <source>
        <dbReference type="SAM" id="MobiDB-lite"/>
    </source>
</evidence>
<dbReference type="Gene3D" id="3.30.420.10">
    <property type="entry name" value="Ribonuclease H-like superfamily/Ribonuclease H"/>
    <property type="match status" value="1"/>
</dbReference>
<organism evidence="3 4">
    <name type="scientific">Alteromonas pelagimontana</name>
    <dbReference type="NCBI Taxonomy" id="1858656"/>
    <lineage>
        <taxon>Bacteria</taxon>
        <taxon>Pseudomonadati</taxon>
        <taxon>Pseudomonadota</taxon>
        <taxon>Gammaproteobacteria</taxon>
        <taxon>Alteromonadales</taxon>
        <taxon>Alteromonadaceae</taxon>
        <taxon>Alteromonas/Salinimonas group</taxon>
        <taxon>Alteromonas</taxon>
    </lineage>
</organism>
<proteinExistence type="predicted"/>